<organism evidence="3 4">
    <name type="scientific">Mycolicibacterium litorale</name>
    <dbReference type="NCBI Taxonomy" id="758802"/>
    <lineage>
        <taxon>Bacteria</taxon>
        <taxon>Bacillati</taxon>
        <taxon>Actinomycetota</taxon>
        <taxon>Actinomycetes</taxon>
        <taxon>Mycobacteriales</taxon>
        <taxon>Mycobacteriaceae</taxon>
        <taxon>Mycolicibacterium</taxon>
    </lineage>
</organism>
<dbReference type="InterPro" id="IPR013538">
    <property type="entry name" value="ASHA1/2-like_C"/>
</dbReference>
<keyword evidence="4" id="KW-1185">Reference proteome</keyword>
<evidence type="ECO:0000256" key="1">
    <source>
        <dbReference type="ARBA" id="ARBA00006817"/>
    </source>
</evidence>
<evidence type="ECO:0000259" key="2">
    <source>
        <dbReference type="Pfam" id="PF08327"/>
    </source>
</evidence>
<protein>
    <submittedName>
        <fullName evidence="3">Activator of HSP90 ATPase</fullName>
    </submittedName>
</protein>
<dbReference type="SUPFAM" id="SSF55961">
    <property type="entry name" value="Bet v1-like"/>
    <property type="match status" value="1"/>
</dbReference>
<proteinExistence type="inferred from homology"/>
<dbReference type="Gene3D" id="3.30.530.20">
    <property type="match status" value="1"/>
</dbReference>
<dbReference type="Pfam" id="PF08327">
    <property type="entry name" value="AHSA1"/>
    <property type="match status" value="1"/>
</dbReference>
<dbReference type="EMBL" id="AP022586">
    <property type="protein sequence ID" value="BBY16101.1"/>
    <property type="molecule type" value="Genomic_DNA"/>
</dbReference>
<evidence type="ECO:0000313" key="3">
    <source>
        <dbReference type="EMBL" id="BBY16101.1"/>
    </source>
</evidence>
<evidence type="ECO:0000313" key="4">
    <source>
        <dbReference type="Proteomes" id="UP000466607"/>
    </source>
</evidence>
<accession>A0AAD1IJJ8</accession>
<gene>
    <name evidence="3" type="ORF">MLIT_16930</name>
</gene>
<dbReference type="InterPro" id="IPR023393">
    <property type="entry name" value="START-like_dom_sf"/>
</dbReference>
<comment type="similarity">
    <text evidence="1">Belongs to the AHA1 family.</text>
</comment>
<dbReference type="AlphaFoldDB" id="A0AAD1IJJ8"/>
<feature type="domain" description="Activator of Hsp90 ATPase homologue 1/2-like C-terminal" evidence="2">
    <location>
        <begin position="8"/>
        <end position="158"/>
    </location>
</feature>
<name>A0AAD1IJJ8_9MYCO</name>
<reference evidence="3 4" key="1">
    <citation type="journal article" date="2019" name="Emerg. Microbes Infect.">
        <title>Comprehensive subspecies identification of 175 nontuberculous mycobacteria species based on 7547 genomic profiles.</title>
        <authorList>
            <person name="Matsumoto Y."/>
            <person name="Kinjo T."/>
            <person name="Motooka D."/>
            <person name="Nabeya D."/>
            <person name="Jung N."/>
            <person name="Uechi K."/>
            <person name="Horii T."/>
            <person name="Iida T."/>
            <person name="Fujita J."/>
            <person name="Nakamura S."/>
        </authorList>
    </citation>
    <scope>NUCLEOTIDE SEQUENCE [LARGE SCALE GENOMIC DNA]</scope>
    <source>
        <strain evidence="3 4">JCM 17423</strain>
    </source>
</reference>
<dbReference type="Proteomes" id="UP000466607">
    <property type="component" value="Chromosome"/>
</dbReference>
<sequence>MTASTVVNAPADTVFDILADPATHTDIDGTGWVQQPVDREPLAEVGQIFRMGMYHDNHPNKHYEMANRVEVFERPRAIAWQPGAEPRHIPGHPHPDATTVEFGGWIWRYDLEPAGADRTSVTLTYDWSGVPKDNRDIEFPPFERQHLDNSLKNLAALAERR</sequence>